<dbReference type="Proteomes" id="UP001177023">
    <property type="component" value="Unassembled WGS sequence"/>
</dbReference>
<dbReference type="PANTHER" id="PTHR31562:SF8">
    <property type="entry name" value="ALPHA-1,6-MANNOSYLTRANSFERASE"/>
    <property type="match status" value="1"/>
</dbReference>
<gene>
    <name evidence="2" type="ORF">MSPICULIGERA_LOCUS24635</name>
</gene>
<keyword evidence="1" id="KW-0472">Membrane</keyword>
<proteinExistence type="predicted"/>
<evidence type="ECO:0000313" key="3">
    <source>
        <dbReference type="Proteomes" id="UP001177023"/>
    </source>
</evidence>
<evidence type="ECO:0000256" key="1">
    <source>
        <dbReference type="SAM" id="Phobius"/>
    </source>
</evidence>
<dbReference type="InterPro" id="IPR004988">
    <property type="entry name" value="DUF273"/>
</dbReference>
<dbReference type="Gene3D" id="3.90.550.10">
    <property type="entry name" value="Spore Coat Polysaccharide Biosynthesis Protein SpsA, Chain A"/>
    <property type="match status" value="1"/>
</dbReference>
<dbReference type="AlphaFoldDB" id="A0AA36GAS0"/>
<dbReference type="Pfam" id="PF03314">
    <property type="entry name" value="DUF273"/>
    <property type="match status" value="1"/>
</dbReference>
<feature type="non-terminal residue" evidence="2">
    <location>
        <position position="401"/>
    </location>
</feature>
<accession>A0AA36GAS0</accession>
<dbReference type="EMBL" id="CATQJA010002709">
    <property type="protein sequence ID" value="CAJ0586639.1"/>
    <property type="molecule type" value="Genomic_DNA"/>
</dbReference>
<sequence length="401" mass="47186">MMRGCPTILRRVPQLFGILLIGFLCVHLIIIVSRREIQNAILDKRTPLPETAERGYREEPGEFIPVPPRTNMTKCHHPYGRVKVFIGAREESFKEHYHVAHQTLKCYLKGADYELLLVDIYNDPRVTSKCSHHHDIMYHRHCALLQYLNETDWMLVMDADTGVVNPAHCIEEFIDPRVDFIFYERFFNLEVMAGNWLVRNTPFARRVIQDWANWEFRRPNLPFGTNDNCILHMVILEHLYNETAPQAVQMCDRIWRAHSKDYWSYIGSLVFCAKTMFGANRFWPGKFKIQPKGQGFARDAFLTNQRFTDRDFLFHGWKQMTIGEQGWQSPFTEVPELSKCGPGRMDGWHHRPNSRISDEEALKDFLAIEARFNNEVPKDFRLTPWLTESELKDCYPNCQKV</sequence>
<keyword evidence="1" id="KW-1133">Transmembrane helix</keyword>
<name>A0AA36GAS0_9BILA</name>
<keyword evidence="3" id="KW-1185">Reference proteome</keyword>
<evidence type="ECO:0000313" key="2">
    <source>
        <dbReference type="EMBL" id="CAJ0586639.1"/>
    </source>
</evidence>
<organism evidence="2 3">
    <name type="scientific">Mesorhabditis spiculigera</name>
    <dbReference type="NCBI Taxonomy" id="96644"/>
    <lineage>
        <taxon>Eukaryota</taxon>
        <taxon>Metazoa</taxon>
        <taxon>Ecdysozoa</taxon>
        <taxon>Nematoda</taxon>
        <taxon>Chromadorea</taxon>
        <taxon>Rhabditida</taxon>
        <taxon>Rhabditina</taxon>
        <taxon>Rhabditomorpha</taxon>
        <taxon>Rhabditoidea</taxon>
        <taxon>Rhabditidae</taxon>
        <taxon>Mesorhabditinae</taxon>
        <taxon>Mesorhabditis</taxon>
    </lineage>
</organism>
<dbReference type="InterPro" id="IPR029044">
    <property type="entry name" value="Nucleotide-diphossugar_trans"/>
</dbReference>
<dbReference type="PANTHER" id="PTHR31562">
    <property type="entry name" value="PROTEIN CBG18972"/>
    <property type="match status" value="1"/>
</dbReference>
<feature type="transmembrane region" description="Helical" evidence="1">
    <location>
        <begin position="12"/>
        <end position="32"/>
    </location>
</feature>
<reference evidence="2" key="1">
    <citation type="submission" date="2023-06" db="EMBL/GenBank/DDBJ databases">
        <authorList>
            <person name="Delattre M."/>
        </authorList>
    </citation>
    <scope>NUCLEOTIDE SEQUENCE</scope>
    <source>
        <strain evidence="2">AF72</strain>
    </source>
</reference>
<comment type="caution">
    <text evidence="2">The sequence shown here is derived from an EMBL/GenBank/DDBJ whole genome shotgun (WGS) entry which is preliminary data.</text>
</comment>
<keyword evidence="1" id="KW-0812">Transmembrane</keyword>
<protein>
    <submittedName>
        <fullName evidence="2">Uncharacterized protein</fullName>
    </submittedName>
</protein>